<evidence type="ECO:0000256" key="1">
    <source>
        <dbReference type="SAM" id="MobiDB-lite"/>
    </source>
</evidence>
<proteinExistence type="predicted"/>
<accession>A0A3R7KW49</accession>
<dbReference type="AlphaFoldDB" id="A0A3R7KW49"/>
<dbReference type="OrthoDB" id="273179at2759"/>
<protein>
    <submittedName>
        <fullName evidence="2">Uncharacterized protein</fullName>
    </submittedName>
</protein>
<evidence type="ECO:0000313" key="2">
    <source>
        <dbReference type="EMBL" id="RNF10880.1"/>
    </source>
</evidence>
<dbReference type="RefSeq" id="XP_029241828.1">
    <property type="nucleotide sequence ID" value="XM_029378316.1"/>
</dbReference>
<gene>
    <name evidence="2" type="ORF">TraAM80_01264</name>
</gene>
<feature type="region of interest" description="Disordered" evidence="1">
    <location>
        <begin position="99"/>
        <end position="129"/>
    </location>
</feature>
<name>A0A3R7KW49_TRYRA</name>
<dbReference type="EMBL" id="MKGL01000025">
    <property type="protein sequence ID" value="RNF10880.1"/>
    <property type="molecule type" value="Genomic_DNA"/>
</dbReference>
<dbReference type="VEuPathDB" id="TriTrypDB:TRSC58_04588"/>
<reference evidence="2 3" key="1">
    <citation type="journal article" date="2018" name="BMC Genomics">
        <title>Genomic comparison of Trypanosoma conorhini and Trypanosoma rangeli to Trypanosoma cruzi strains of high and low virulence.</title>
        <authorList>
            <person name="Bradwell K.R."/>
            <person name="Koparde V.N."/>
            <person name="Matveyev A.V."/>
            <person name="Serrano M.G."/>
            <person name="Alves J.M."/>
            <person name="Parikh H."/>
            <person name="Huang B."/>
            <person name="Lee V."/>
            <person name="Espinosa-Alvarez O."/>
            <person name="Ortiz P.A."/>
            <person name="Costa-Martins A.G."/>
            <person name="Teixeira M.M."/>
            <person name="Buck G.A."/>
        </authorList>
    </citation>
    <scope>NUCLEOTIDE SEQUENCE [LARGE SCALE GENOMIC DNA]</scope>
    <source>
        <strain evidence="2 3">AM80</strain>
    </source>
</reference>
<keyword evidence="3" id="KW-1185">Reference proteome</keyword>
<feature type="compositionally biased region" description="Basic and acidic residues" evidence="1">
    <location>
        <begin position="102"/>
        <end position="129"/>
    </location>
</feature>
<evidence type="ECO:0000313" key="3">
    <source>
        <dbReference type="Proteomes" id="UP000283634"/>
    </source>
</evidence>
<comment type="caution">
    <text evidence="2">The sequence shown here is derived from an EMBL/GenBank/DDBJ whole genome shotgun (WGS) entry which is preliminary data.</text>
</comment>
<sequence length="129" mass="15133">MYSDKLRALRELSSLLKGKQDVPQELWGEAGVKVGARLKDVEKEIVAMKKNVSKDIKTKMEEAQHMMLEDEARRQGLTVEELVGKKQEDREFNMQLKKTRERTREEDRVKKETQRQTDLGEHDMAVEYV</sequence>
<dbReference type="Proteomes" id="UP000283634">
    <property type="component" value="Unassembled WGS sequence"/>
</dbReference>
<organism evidence="2 3">
    <name type="scientific">Trypanosoma rangeli</name>
    <dbReference type="NCBI Taxonomy" id="5698"/>
    <lineage>
        <taxon>Eukaryota</taxon>
        <taxon>Discoba</taxon>
        <taxon>Euglenozoa</taxon>
        <taxon>Kinetoplastea</taxon>
        <taxon>Metakinetoplastina</taxon>
        <taxon>Trypanosomatida</taxon>
        <taxon>Trypanosomatidae</taxon>
        <taxon>Trypanosoma</taxon>
        <taxon>Herpetosoma</taxon>
    </lineage>
</organism>
<dbReference type="OMA" id="AMAKEHK"/>
<dbReference type="GeneID" id="40325197"/>